<reference evidence="1 2" key="1">
    <citation type="submission" date="2016-01" db="EMBL/GenBank/DDBJ databases">
        <authorList>
            <person name="Oliw E.H."/>
        </authorList>
    </citation>
    <scope>NUCLEOTIDE SEQUENCE [LARGE SCALE GENOMIC DNA]</scope>
    <source>
        <strain evidence="1">LMG 27134</strain>
    </source>
</reference>
<name>A0A158GPD7_9BURK</name>
<evidence type="ECO:0000313" key="2">
    <source>
        <dbReference type="Proteomes" id="UP000054683"/>
    </source>
</evidence>
<gene>
    <name evidence="1" type="ORF">AWB69_03079</name>
</gene>
<organism evidence="1 2">
    <name type="scientific">Caballeronia udeis</name>
    <dbReference type="NCBI Taxonomy" id="1232866"/>
    <lineage>
        <taxon>Bacteria</taxon>
        <taxon>Pseudomonadati</taxon>
        <taxon>Pseudomonadota</taxon>
        <taxon>Betaproteobacteria</taxon>
        <taxon>Burkholderiales</taxon>
        <taxon>Burkholderiaceae</taxon>
        <taxon>Caballeronia</taxon>
    </lineage>
</organism>
<proteinExistence type="predicted"/>
<dbReference type="Proteomes" id="UP000054683">
    <property type="component" value="Unassembled WGS sequence"/>
</dbReference>
<dbReference type="EMBL" id="FCOK02000018">
    <property type="protein sequence ID" value="SAL33984.1"/>
    <property type="molecule type" value="Genomic_DNA"/>
</dbReference>
<evidence type="ECO:0000313" key="1">
    <source>
        <dbReference type="EMBL" id="SAL33984.1"/>
    </source>
</evidence>
<dbReference type="AlphaFoldDB" id="A0A158GPD7"/>
<protein>
    <submittedName>
        <fullName evidence="1">Uncharacterized protein</fullName>
    </submittedName>
</protein>
<sequence length="45" mass="5238">MIHARGSWLFKCAKAVPLEIKSRLCDVHNEFVLRIPDVELVEMSR</sequence>
<accession>A0A158GPD7</accession>